<dbReference type="Pfam" id="PF13439">
    <property type="entry name" value="Glyco_transf_4"/>
    <property type="match status" value="1"/>
</dbReference>
<sequence>MRIGIDAHIIVRNHKRYDKRIALYTEQLITHLIDSDTKKEHTWVLFFDSRMKTTKKFERENVEIKHFPFIQYRQYLPVVYSHMLISSFLTAARLDVFHSPEGLIPFMYPGKIITTFHYVPRGKGEAGIFARTFMLGARVAFVQLCRRASRIIVNSNADKKILVETHKYSEKNIVVMEEDDLNQVDWGRRIKELKTLYAQVAKKK</sequence>
<evidence type="ECO:0000313" key="3">
    <source>
        <dbReference type="Proteomes" id="UP000177941"/>
    </source>
</evidence>
<reference evidence="2 3" key="1">
    <citation type="journal article" date="2016" name="Nat. Commun.">
        <title>Thousands of microbial genomes shed light on interconnected biogeochemical processes in an aquifer system.</title>
        <authorList>
            <person name="Anantharaman K."/>
            <person name="Brown C.T."/>
            <person name="Hug L.A."/>
            <person name="Sharon I."/>
            <person name="Castelle C.J."/>
            <person name="Probst A.J."/>
            <person name="Thomas B.C."/>
            <person name="Singh A."/>
            <person name="Wilkins M.J."/>
            <person name="Karaoz U."/>
            <person name="Brodie E.L."/>
            <person name="Williams K.H."/>
            <person name="Hubbard S.S."/>
            <person name="Banfield J.F."/>
        </authorList>
    </citation>
    <scope>NUCLEOTIDE SEQUENCE [LARGE SCALE GENOMIC DNA]</scope>
</reference>
<name>A0A1G1XAH4_9BACT</name>
<dbReference type="Proteomes" id="UP000177941">
    <property type="component" value="Unassembled WGS sequence"/>
</dbReference>
<dbReference type="AlphaFoldDB" id="A0A1G1XAH4"/>
<dbReference type="SUPFAM" id="SSF53756">
    <property type="entry name" value="UDP-Glycosyltransferase/glycogen phosphorylase"/>
    <property type="match status" value="1"/>
</dbReference>
<protein>
    <recommendedName>
        <fullName evidence="1">Glycosyltransferase subfamily 4-like N-terminal domain-containing protein</fullName>
    </recommendedName>
</protein>
<evidence type="ECO:0000313" key="2">
    <source>
        <dbReference type="EMBL" id="OGY37065.1"/>
    </source>
</evidence>
<accession>A0A1G1XAH4</accession>
<dbReference type="EMBL" id="MHHS01000019">
    <property type="protein sequence ID" value="OGY37065.1"/>
    <property type="molecule type" value="Genomic_DNA"/>
</dbReference>
<gene>
    <name evidence="2" type="ORF">A3E36_01605</name>
</gene>
<evidence type="ECO:0000259" key="1">
    <source>
        <dbReference type="Pfam" id="PF13439"/>
    </source>
</evidence>
<proteinExistence type="predicted"/>
<dbReference type="Gene3D" id="3.40.50.2000">
    <property type="entry name" value="Glycogen Phosphorylase B"/>
    <property type="match status" value="1"/>
</dbReference>
<dbReference type="InterPro" id="IPR028098">
    <property type="entry name" value="Glyco_trans_4-like_N"/>
</dbReference>
<feature type="domain" description="Glycosyltransferase subfamily 4-like N-terminal" evidence="1">
    <location>
        <begin position="37"/>
        <end position="175"/>
    </location>
</feature>
<organism evidence="2 3">
    <name type="scientific">Candidatus Andersenbacteria bacterium RIFCSPHIGHO2_12_FULL_45_11b</name>
    <dbReference type="NCBI Taxonomy" id="1797282"/>
    <lineage>
        <taxon>Bacteria</taxon>
        <taxon>Candidatus Anderseniibacteriota</taxon>
    </lineage>
</organism>
<comment type="caution">
    <text evidence="2">The sequence shown here is derived from an EMBL/GenBank/DDBJ whole genome shotgun (WGS) entry which is preliminary data.</text>
</comment>